<dbReference type="Gene3D" id="1.10.10.160">
    <property type="match status" value="1"/>
</dbReference>
<dbReference type="Pfam" id="PF00580">
    <property type="entry name" value="UvrD-helicase"/>
    <property type="match status" value="1"/>
</dbReference>
<evidence type="ECO:0000256" key="9">
    <source>
        <dbReference type="ARBA" id="ARBA00034808"/>
    </source>
</evidence>
<evidence type="ECO:0000256" key="7">
    <source>
        <dbReference type="ARBA" id="ARBA00023235"/>
    </source>
</evidence>
<dbReference type="GO" id="GO:0005524">
    <property type="term" value="F:ATP binding"/>
    <property type="evidence" value="ECO:0007669"/>
    <property type="project" value="UniProtKB-UniRule"/>
</dbReference>
<evidence type="ECO:0000256" key="3">
    <source>
        <dbReference type="ARBA" id="ARBA00022801"/>
    </source>
</evidence>
<comment type="catalytic activity">
    <reaction evidence="8">
        <text>Couples ATP hydrolysis with the unwinding of duplex DNA by translocating in the 3'-5' direction.</text>
        <dbReference type="EC" id="5.6.2.4"/>
    </reaction>
</comment>
<protein>
    <recommendedName>
        <fullName evidence="9">DNA 3'-5' helicase</fullName>
        <ecNumber evidence="9">5.6.2.4</ecNumber>
    </recommendedName>
    <alternativeName>
        <fullName evidence="10">DNA 3'-5' helicase II</fullName>
    </alternativeName>
</protein>
<dbReference type="PROSITE" id="PS51198">
    <property type="entry name" value="UVRD_HELICASE_ATP_BIND"/>
    <property type="match status" value="1"/>
</dbReference>
<dbReference type="EMBL" id="VTOW01000009">
    <property type="protein sequence ID" value="NKE73674.1"/>
    <property type="molecule type" value="Genomic_DNA"/>
</dbReference>
<evidence type="ECO:0000256" key="4">
    <source>
        <dbReference type="ARBA" id="ARBA00022806"/>
    </source>
</evidence>
<evidence type="ECO:0000256" key="2">
    <source>
        <dbReference type="ARBA" id="ARBA00022741"/>
    </source>
</evidence>
<dbReference type="Gene3D" id="3.40.50.300">
    <property type="entry name" value="P-loop containing nucleotide triphosphate hydrolases"/>
    <property type="match status" value="2"/>
</dbReference>
<dbReference type="GO" id="GO:0003677">
    <property type="term" value="F:DNA binding"/>
    <property type="evidence" value="ECO:0007669"/>
    <property type="project" value="UniProtKB-KW"/>
</dbReference>
<dbReference type="PROSITE" id="PS51217">
    <property type="entry name" value="UVRD_HELICASE_CTER"/>
    <property type="match status" value="1"/>
</dbReference>
<dbReference type="InterPro" id="IPR000212">
    <property type="entry name" value="DNA_helicase_UvrD/REP"/>
</dbReference>
<dbReference type="GO" id="GO:0043138">
    <property type="term" value="F:3'-5' DNA helicase activity"/>
    <property type="evidence" value="ECO:0007669"/>
    <property type="project" value="UniProtKB-EC"/>
</dbReference>
<keyword evidence="4 12" id="KW-0347">Helicase</keyword>
<evidence type="ECO:0000259" key="13">
    <source>
        <dbReference type="PROSITE" id="PS51198"/>
    </source>
</evidence>
<comment type="catalytic activity">
    <reaction evidence="11">
        <text>ATP + H2O = ADP + phosphate + H(+)</text>
        <dbReference type="Rhea" id="RHEA:13065"/>
        <dbReference type="ChEBI" id="CHEBI:15377"/>
        <dbReference type="ChEBI" id="CHEBI:15378"/>
        <dbReference type="ChEBI" id="CHEBI:30616"/>
        <dbReference type="ChEBI" id="CHEBI:43474"/>
        <dbReference type="ChEBI" id="CHEBI:456216"/>
        <dbReference type="EC" id="5.6.2.4"/>
    </reaction>
</comment>
<comment type="caution">
    <text evidence="15">The sequence shown here is derived from an EMBL/GenBank/DDBJ whole genome shotgun (WGS) entry which is preliminary data.</text>
</comment>
<sequence length="599" mass="67153">MCERGDTLESLNPEQLNPEQKEAVLFRGGPLLILAGPGTGKTHTIANRIAALIHEGEDPEKILAITFTNKGAQEMRDRILALTGKRLTWIRTIHGTCAQILRLHIHKLPGYSEGFTIASTEQANKILKEAIHGLNINETAVDLADLSRKAARVKAQENPGEALVREGGDFVRIFNAYQERMRTLGCIDFNDLVYLTLRLFNEDAGTLSEVRSLWRHLIVDEIQDCDFAQYTLISLLGKERGIAVVGDDDQSIYSFRSATPEVLRRFVDDFSPEVITLRESFRLPKAVIAAANNLIKNNRSRFQKEIYSVRKVEGALAVLGFGSEVEEADFVAREIQALVRSDTPLEQIAILARRHVQLATVETALKRLKIPCRKTGDRSFYEIREVRDMLALMTAVALPENTPALERVLKLEPGITSRLVDVLEDLAEREEVSLYHAAEMAVDNGYVDGEARDALLRLLARLDRLRSRISDLCISDLMRAASVEFRYTQYLQKICRSKEDIDKRIGHLRELAQMADQFELNAGPNVVNFINEMAIAAILGGSPKEKEGARLITLHGAKGLEFRVVFVVGVLQGTLPHVRGTVEEERRLMYVGIVRREVA</sequence>
<evidence type="ECO:0000256" key="6">
    <source>
        <dbReference type="ARBA" id="ARBA00023125"/>
    </source>
</evidence>
<dbReference type="EC" id="5.6.2.4" evidence="9"/>
<evidence type="ECO:0000313" key="16">
    <source>
        <dbReference type="Proteomes" id="UP000534783"/>
    </source>
</evidence>
<keyword evidence="5 12" id="KW-0067">ATP-binding</keyword>
<gene>
    <name evidence="15" type="ORF">MNODULE_23240</name>
</gene>
<evidence type="ECO:0000256" key="5">
    <source>
        <dbReference type="ARBA" id="ARBA00022840"/>
    </source>
</evidence>
<reference evidence="15 16" key="1">
    <citation type="journal article" date="2020" name="Nature">
        <title>Bacterial chemolithoautotrophy via manganese oxidation.</title>
        <authorList>
            <person name="Yu H."/>
            <person name="Leadbetter J.R."/>
        </authorList>
    </citation>
    <scope>NUCLEOTIDE SEQUENCE [LARGE SCALE GENOMIC DNA]</scope>
    <source>
        <strain evidence="15 16">Mn-1</strain>
    </source>
</reference>
<proteinExistence type="inferred from homology"/>
<dbReference type="PANTHER" id="PTHR11070">
    <property type="entry name" value="UVRD / RECB / PCRA DNA HELICASE FAMILY MEMBER"/>
    <property type="match status" value="1"/>
</dbReference>
<evidence type="ECO:0000256" key="12">
    <source>
        <dbReference type="PROSITE-ProRule" id="PRU00560"/>
    </source>
</evidence>
<dbReference type="Proteomes" id="UP000534783">
    <property type="component" value="Unassembled WGS sequence"/>
</dbReference>
<evidence type="ECO:0000313" key="15">
    <source>
        <dbReference type="EMBL" id="NKE73674.1"/>
    </source>
</evidence>
<dbReference type="InterPro" id="IPR027417">
    <property type="entry name" value="P-loop_NTPase"/>
</dbReference>
<keyword evidence="7" id="KW-0413">Isomerase</keyword>
<comment type="similarity">
    <text evidence="1">Belongs to the helicase family. UvrD subfamily.</text>
</comment>
<dbReference type="GO" id="GO:0016787">
    <property type="term" value="F:hydrolase activity"/>
    <property type="evidence" value="ECO:0007669"/>
    <property type="project" value="UniProtKB-UniRule"/>
</dbReference>
<dbReference type="Gene3D" id="1.10.486.10">
    <property type="entry name" value="PCRA, domain 4"/>
    <property type="match status" value="1"/>
</dbReference>
<keyword evidence="6" id="KW-0238">DNA-binding</keyword>
<keyword evidence="3 12" id="KW-0378">Hydrolase</keyword>
<dbReference type="SUPFAM" id="SSF52540">
    <property type="entry name" value="P-loop containing nucleoside triphosphate hydrolases"/>
    <property type="match status" value="1"/>
</dbReference>
<evidence type="ECO:0000256" key="10">
    <source>
        <dbReference type="ARBA" id="ARBA00034923"/>
    </source>
</evidence>
<dbReference type="GO" id="GO:0033202">
    <property type="term" value="C:DNA helicase complex"/>
    <property type="evidence" value="ECO:0007669"/>
    <property type="project" value="TreeGrafter"/>
</dbReference>
<name>A0A7X6IDX9_9BACT</name>
<dbReference type="CDD" id="cd17932">
    <property type="entry name" value="DEXQc_UvrD"/>
    <property type="match status" value="1"/>
</dbReference>
<dbReference type="InterPro" id="IPR014017">
    <property type="entry name" value="DNA_helicase_UvrD-like_C"/>
</dbReference>
<feature type="binding site" evidence="12">
    <location>
        <begin position="35"/>
        <end position="42"/>
    </location>
    <ligand>
        <name>ATP</name>
        <dbReference type="ChEBI" id="CHEBI:30616"/>
    </ligand>
</feature>
<organism evidence="15 16">
    <name type="scientific">Candidatus Manganitrophus noduliformans</name>
    <dbReference type="NCBI Taxonomy" id="2606439"/>
    <lineage>
        <taxon>Bacteria</taxon>
        <taxon>Pseudomonadati</taxon>
        <taxon>Nitrospirota</taxon>
        <taxon>Nitrospiria</taxon>
        <taxon>Candidatus Troglogloeales</taxon>
        <taxon>Candidatus Manganitrophaceae</taxon>
        <taxon>Candidatus Manganitrophus</taxon>
    </lineage>
</organism>
<feature type="domain" description="UvrD-like helicase ATP-binding" evidence="13">
    <location>
        <begin position="14"/>
        <end position="284"/>
    </location>
</feature>
<evidence type="ECO:0000256" key="11">
    <source>
        <dbReference type="ARBA" id="ARBA00048988"/>
    </source>
</evidence>
<evidence type="ECO:0000259" key="14">
    <source>
        <dbReference type="PROSITE" id="PS51217"/>
    </source>
</evidence>
<dbReference type="InterPro" id="IPR014016">
    <property type="entry name" value="UvrD-like_ATP-bd"/>
</dbReference>
<dbReference type="Pfam" id="PF13361">
    <property type="entry name" value="UvrD_C"/>
    <property type="match status" value="1"/>
</dbReference>
<dbReference type="AlphaFoldDB" id="A0A7X6IDX9"/>
<keyword evidence="2 12" id="KW-0547">Nucleotide-binding</keyword>
<evidence type="ECO:0000256" key="1">
    <source>
        <dbReference type="ARBA" id="ARBA00009922"/>
    </source>
</evidence>
<dbReference type="GO" id="GO:0000725">
    <property type="term" value="P:recombinational repair"/>
    <property type="evidence" value="ECO:0007669"/>
    <property type="project" value="TreeGrafter"/>
</dbReference>
<dbReference type="InterPro" id="IPR013986">
    <property type="entry name" value="DExx_box_DNA_helicase_dom_sf"/>
</dbReference>
<evidence type="ECO:0000256" key="8">
    <source>
        <dbReference type="ARBA" id="ARBA00034617"/>
    </source>
</evidence>
<dbReference type="PANTHER" id="PTHR11070:SF2">
    <property type="entry name" value="ATP-DEPENDENT DNA HELICASE SRS2"/>
    <property type="match status" value="1"/>
</dbReference>
<accession>A0A7X6IDX9</accession>
<keyword evidence="16" id="KW-1185">Reference proteome</keyword>
<feature type="domain" description="UvrD-like helicase C-terminal" evidence="14">
    <location>
        <begin position="285"/>
        <end position="559"/>
    </location>
</feature>
<dbReference type="GO" id="GO:0005829">
    <property type="term" value="C:cytosol"/>
    <property type="evidence" value="ECO:0007669"/>
    <property type="project" value="TreeGrafter"/>
</dbReference>